<reference evidence="1 2" key="1">
    <citation type="journal article" date="2019" name="Nat. Ecol. Evol.">
        <title>Megaphylogeny resolves global patterns of mushroom evolution.</title>
        <authorList>
            <person name="Varga T."/>
            <person name="Krizsan K."/>
            <person name="Foldi C."/>
            <person name="Dima B."/>
            <person name="Sanchez-Garcia M."/>
            <person name="Sanchez-Ramirez S."/>
            <person name="Szollosi G.J."/>
            <person name="Szarkandi J.G."/>
            <person name="Papp V."/>
            <person name="Albert L."/>
            <person name="Andreopoulos W."/>
            <person name="Angelini C."/>
            <person name="Antonin V."/>
            <person name="Barry K.W."/>
            <person name="Bougher N.L."/>
            <person name="Buchanan P."/>
            <person name="Buyck B."/>
            <person name="Bense V."/>
            <person name="Catcheside P."/>
            <person name="Chovatia M."/>
            <person name="Cooper J."/>
            <person name="Damon W."/>
            <person name="Desjardin D."/>
            <person name="Finy P."/>
            <person name="Geml J."/>
            <person name="Haridas S."/>
            <person name="Hughes K."/>
            <person name="Justo A."/>
            <person name="Karasinski D."/>
            <person name="Kautmanova I."/>
            <person name="Kiss B."/>
            <person name="Kocsube S."/>
            <person name="Kotiranta H."/>
            <person name="LaButti K.M."/>
            <person name="Lechner B.E."/>
            <person name="Liimatainen K."/>
            <person name="Lipzen A."/>
            <person name="Lukacs Z."/>
            <person name="Mihaltcheva S."/>
            <person name="Morgado L.N."/>
            <person name="Niskanen T."/>
            <person name="Noordeloos M.E."/>
            <person name="Ohm R.A."/>
            <person name="Ortiz-Santana B."/>
            <person name="Ovrebo C."/>
            <person name="Racz N."/>
            <person name="Riley R."/>
            <person name="Savchenko A."/>
            <person name="Shiryaev A."/>
            <person name="Soop K."/>
            <person name="Spirin V."/>
            <person name="Szebenyi C."/>
            <person name="Tomsovsky M."/>
            <person name="Tulloss R.E."/>
            <person name="Uehling J."/>
            <person name="Grigoriev I.V."/>
            <person name="Vagvolgyi C."/>
            <person name="Papp T."/>
            <person name="Martin F.M."/>
            <person name="Miettinen O."/>
            <person name="Hibbett D.S."/>
            <person name="Nagy L.G."/>
        </authorList>
    </citation>
    <scope>NUCLEOTIDE SEQUENCE [LARGE SCALE GENOMIC DNA]</scope>
    <source>
        <strain evidence="1 2">NL-1719</strain>
    </source>
</reference>
<sequence length="373" mass="42625">MGGSAFNAVMNANACPRIPPPIYHALKSRFTSIVAGLYIHATTPKEAPEKKDHGDLDLIVAIPRREHASQEYNKQKEETWNVLHETVRNALGAMHMVPCPGNRTSNFAIPVKHGEWDVLGYGEYEKKCRKEAEGDIFYQVDIHVCADEDEWKRIRFFHAYGDLGMILGVIARNNGLMLGAKGLKMSNPPHKTIELSNTFEDITRYLGLSMERWEAGFTSKAEVFQWAATSRFFNPAEFRSQGQGFSKVKAERGCLSNKERKQPEETRAEKEIRIRNEALVHFGKKYEVDEQKHQVELKKQLKNAWNGKVVMEWVELGNHWMGVKQIMENVRERCGGDEGVIRLLEQKDGQAKVKLLVFQAKEELGLHSREKGY</sequence>
<evidence type="ECO:0000313" key="2">
    <source>
        <dbReference type="Proteomes" id="UP000308600"/>
    </source>
</evidence>
<name>A0ACD3BAN2_9AGAR</name>
<gene>
    <name evidence="1" type="ORF">BDN72DRAFT_886254</name>
</gene>
<accession>A0ACD3BAN2</accession>
<evidence type="ECO:0000313" key="1">
    <source>
        <dbReference type="EMBL" id="TFK74885.1"/>
    </source>
</evidence>
<protein>
    <submittedName>
        <fullName evidence="1">Uncharacterized protein</fullName>
    </submittedName>
</protein>
<dbReference type="Proteomes" id="UP000308600">
    <property type="component" value="Unassembled WGS sequence"/>
</dbReference>
<proteinExistence type="predicted"/>
<dbReference type="EMBL" id="ML208266">
    <property type="protein sequence ID" value="TFK74885.1"/>
    <property type="molecule type" value="Genomic_DNA"/>
</dbReference>
<organism evidence="1 2">
    <name type="scientific">Pluteus cervinus</name>
    <dbReference type="NCBI Taxonomy" id="181527"/>
    <lineage>
        <taxon>Eukaryota</taxon>
        <taxon>Fungi</taxon>
        <taxon>Dikarya</taxon>
        <taxon>Basidiomycota</taxon>
        <taxon>Agaricomycotina</taxon>
        <taxon>Agaricomycetes</taxon>
        <taxon>Agaricomycetidae</taxon>
        <taxon>Agaricales</taxon>
        <taxon>Pluteineae</taxon>
        <taxon>Pluteaceae</taxon>
        <taxon>Pluteus</taxon>
    </lineage>
</organism>
<keyword evidence="2" id="KW-1185">Reference proteome</keyword>